<dbReference type="Gene3D" id="3.40.50.300">
    <property type="entry name" value="P-loop containing nucleotide triphosphate hydrolases"/>
    <property type="match status" value="1"/>
</dbReference>
<dbReference type="OrthoDB" id="9810148at2"/>
<dbReference type="HOGENOM" id="CLU_006229_4_5_14"/>
<reference evidence="1 2" key="1">
    <citation type="journal article" date="2013" name="J. Mol. Microbiol. Biotechnol.">
        <title>Analysis of the Complete Genomes of Acholeplasma brassicae , A. palmae and A. laidlawii and Their Comparison to the Obligate Parasites from ' Candidatus Phytoplasma'.</title>
        <authorList>
            <person name="Kube M."/>
            <person name="Siewert C."/>
            <person name="Migdoll A.M."/>
            <person name="Duduk B."/>
            <person name="Holz S."/>
            <person name="Rabus R."/>
            <person name="Seemuller E."/>
            <person name="Mitrovic J."/>
            <person name="Muller I."/>
            <person name="Buttner C."/>
            <person name="Reinhardt R."/>
        </authorList>
    </citation>
    <scope>NUCLEOTIDE SEQUENCE [LARGE SCALE GENOMIC DNA]</scope>
    <source>
        <strain evidence="2">0502</strain>
    </source>
</reference>
<dbReference type="EMBL" id="FO681348">
    <property type="protein sequence ID" value="CCV65293.1"/>
    <property type="molecule type" value="Genomic_DNA"/>
</dbReference>
<sequence length="314" mass="36547">MTKIERQAKIIHMFENAIKKNRLSHLYLFAGPKGSGKKDLAYEIAARLLNDHYHADMKTQLMTNGHINLMFIEPSGQNIKKEQIAQLQTEFSKTSLTDGSRIYMIDEVDKLSTSAANGLLKFLEEPLSKKTIGFLLTDNPDQVINTIISRSQVIYLKPRSEKELTEILLEEGYDPFISSFLPYLNKDMVVAKKMAEDPNALAMLSLIKVFHETLLKDEPLWFMADERFDLIRYDRTLMMQFSNLLMIYYLDFIKAYNGDLFSFEFLKNDYDNIIKTTTYEKISENLKQIQTFLHRLNYNISIDMAFSQLILDLQ</sequence>
<dbReference type="Pfam" id="PF13177">
    <property type="entry name" value="DNA_pol3_delta2"/>
    <property type="match status" value="1"/>
</dbReference>
<name>U4KQZ6_9MOLU</name>
<dbReference type="PRINTS" id="PR00300">
    <property type="entry name" value="CLPPROTEASEA"/>
</dbReference>
<dbReference type="KEGG" id="abra:BN85302720"/>
<evidence type="ECO:0000313" key="2">
    <source>
        <dbReference type="Proteomes" id="UP000032737"/>
    </source>
</evidence>
<dbReference type="InterPro" id="IPR001270">
    <property type="entry name" value="ClpA/B"/>
</dbReference>
<dbReference type="STRING" id="61635.BN85302720"/>
<keyword evidence="2" id="KW-1185">Reference proteome</keyword>
<gene>
    <name evidence="1" type="primary">holB</name>
    <name evidence="1" type="ORF">BN85302720</name>
</gene>
<dbReference type="InterPro" id="IPR027417">
    <property type="entry name" value="P-loop_NTPase"/>
</dbReference>
<protein>
    <submittedName>
        <fullName evidence="1">DNA polymerase III, delta prime subunit</fullName>
    </submittedName>
</protein>
<proteinExistence type="predicted"/>
<dbReference type="PANTHER" id="PTHR11669:SF8">
    <property type="entry name" value="DNA POLYMERASE III SUBUNIT DELTA"/>
    <property type="match status" value="1"/>
</dbReference>
<dbReference type="Proteomes" id="UP000032737">
    <property type="component" value="Chromosome"/>
</dbReference>
<dbReference type="AlphaFoldDB" id="U4KQZ6"/>
<dbReference type="GO" id="GO:0006261">
    <property type="term" value="P:DNA-templated DNA replication"/>
    <property type="evidence" value="ECO:0007669"/>
    <property type="project" value="TreeGrafter"/>
</dbReference>
<dbReference type="SUPFAM" id="SSF52540">
    <property type="entry name" value="P-loop containing nucleoside triphosphate hydrolases"/>
    <property type="match status" value="1"/>
</dbReference>
<dbReference type="InterPro" id="IPR050238">
    <property type="entry name" value="DNA_Rep/Repair_Clamp_Loader"/>
</dbReference>
<dbReference type="GO" id="GO:0005524">
    <property type="term" value="F:ATP binding"/>
    <property type="evidence" value="ECO:0007669"/>
    <property type="project" value="InterPro"/>
</dbReference>
<dbReference type="RefSeq" id="WP_030004155.1">
    <property type="nucleotide sequence ID" value="NC_022549.1"/>
</dbReference>
<dbReference type="PANTHER" id="PTHR11669">
    <property type="entry name" value="REPLICATION FACTOR C / DNA POLYMERASE III GAMMA-TAU SUBUNIT"/>
    <property type="match status" value="1"/>
</dbReference>
<evidence type="ECO:0000313" key="1">
    <source>
        <dbReference type="EMBL" id="CCV65293.1"/>
    </source>
</evidence>
<accession>U4KQZ6</accession>
<organism evidence="1 2">
    <name type="scientific">Acholeplasma brassicae</name>
    <dbReference type="NCBI Taxonomy" id="61635"/>
    <lineage>
        <taxon>Bacteria</taxon>
        <taxon>Bacillati</taxon>
        <taxon>Mycoplasmatota</taxon>
        <taxon>Mollicutes</taxon>
        <taxon>Acholeplasmatales</taxon>
        <taxon>Acholeplasmataceae</taxon>
        <taxon>Acholeplasma</taxon>
    </lineage>
</organism>